<dbReference type="Proteomes" id="UP000229342">
    <property type="component" value="Unassembled WGS sequence"/>
</dbReference>
<evidence type="ECO:0008006" key="3">
    <source>
        <dbReference type="Google" id="ProtNLM"/>
    </source>
</evidence>
<reference evidence="1 2" key="1">
    <citation type="submission" date="2017-09" db="EMBL/GenBank/DDBJ databases">
        <title>Depth-based differentiation of microbial function through sediment-hosted aquifers and enrichment of novel symbionts in the deep terrestrial subsurface.</title>
        <authorList>
            <person name="Probst A.J."/>
            <person name="Ladd B."/>
            <person name="Jarett J.K."/>
            <person name="Geller-Mcgrath D.E."/>
            <person name="Sieber C.M."/>
            <person name="Emerson J.B."/>
            <person name="Anantharaman K."/>
            <person name="Thomas B.C."/>
            <person name="Malmstrom R."/>
            <person name="Stieglmeier M."/>
            <person name="Klingl A."/>
            <person name="Woyke T."/>
            <person name="Ryan C.M."/>
            <person name="Banfield J.F."/>
        </authorList>
    </citation>
    <scope>NUCLEOTIDE SEQUENCE [LARGE SCALE GENOMIC DNA]</scope>
    <source>
        <strain evidence="1">CG11_big_fil_rev_8_21_14_0_20_46_11</strain>
    </source>
</reference>
<name>A0A2H0KAK9_9BACT</name>
<protein>
    <recommendedName>
        <fullName evidence="3">HicB family protein</fullName>
    </recommendedName>
</protein>
<accession>A0A2H0KAK9</accession>
<organism evidence="1 2">
    <name type="scientific">Candidatus Taylorbacteria bacterium CG11_big_fil_rev_8_21_14_0_20_46_11</name>
    <dbReference type="NCBI Taxonomy" id="1975025"/>
    <lineage>
        <taxon>Bacteria</taxon>
        <taxon>Candidatus Tayloriibacteriota</taxon>
    </lineage>
</organism>
<dbReference type="EMBL" id="PCVG01000064">
    <property type="protein sequence ID" value="PIQ68279.1"/>
    <property type="molecule type" value="Genomic_DNA"/>
</dbReference>
<evidence type="ECO:0000313" key="2">
    <source>
        <dbReference type="Proteomes" id="UP000229342"/>
    </source>
</evidence>
<sequence length="93" mass="10310">MKGAEMCGLIQKIDDEEKKCENRTMKSAIPQLTFTAQIFKEGKQYVSFNPELRVASCGATSLKAKENLKDAIRGFMLSAHKKGTLGDILEEAK</sequence>
<evidence type="ECO:0000313" key="1">
    <source>
        <dbReference type="EMBL" id="PIQ68279.1"/>
    </source>
</evidence>
<proteinExistence type="predicted"/>
<dbReference type="AlphaFoldDB" id="A0A2H0KAK9"/>
<gene>
    <name evidence="1" type="ORF">COV91_04900</name>
</gene>
<comment type="caution">
    <text evidence="1">The sequence shown here is derived from an EMBL/GenBank/DDBJ whole genome shotgun (WGS) entry which is preliminary data.</text>
</comment>